<proteinExistence type="predicted"/>
<accession>A0A1H7FA45</accession>
<evidence type="ECO:0000313" key="1">
    <source>
        <dbReference type="EMBL" id="SEK21252.1"/>
    </source>
</evidence>
<sequence length="80" mass="8645">MAFNPADLFRVRSAAATFNANHPKLLPFFGAAKNKAMTPGSVIEIAITDPAGEKIETNLRVQESDIELINLLMEIGSKGM</sequence>
<keyword evidence="2" id="KW-1185">Reference proteome</keyword>
<name>A0A1H7FA45_9FIRM</name>
<protein>
    <submittedName>
        <fullName evidence="1">Uncharacterized protein</fullName>
    </submittedName>
</protein>
<evidence type="ECO:0000313" key="2">
    <source>
        <dbReference type="Proteomes" id="UP000182321"/>
    </source>
</evidence>
<dbReference type="RefSeq" id="WP_044933673.1">
    <property type="nucleotide sequence ID" value="NZ_FNZX01000003.1"/>
</dbReference>
<dbReference type="EMBL" id="FNZX01000003">
    <property type="protein sequence ID" value="SEK21252.1"/>
    <property type="molecule type" value="Genomic_DNA"/>
</dbReference>
<reference evidence="2" key="1">
    <citation type="submission" date="2016-10" db="EMBL/GenBank/DDBJ databases">
        <authorList>
            <person name="Varghese N."/>
        </authorList>
    </citation>
    <scope>NUCLEOTIDE SEQUENCE [LARGE SCALE GENOMIC DNA]</scope>
    <source>
        <strain evidence="2">ACV-9</strain>
    </source>
</reference>
<organism evidence="1 2">
    <name type="scientific">Pseudobutyrivibrio ruminis</name>
    <dbReference type="NCBI Taxonomy" id="46206"/>
    <lineage>
        <taxon>Bacteria</taxon>
        <taxon>Bacillati</taxon>
        <taxon>Bacillota</taxon>
        <taxon>Clostridia</taxon>
        <taxon>Lachnospirales</taxon>
        <taxon>Lachnospiraceae</taxon>
        <taxon>Pseudobutyrivibrio</taxon>
    </lineage>
</organism>
<dbReference type="Proteomes" id="UP000182321">
    <property type="component" value="Unassembled WGS sequence"/>
</dbReference>
<gene>
    <name evidence="1" type="ORF">SAMN02910377_00326</name>
</gene>
<dbReference type="AlphaFoldDB" id="A0A1H7FA45"/>